<feature type="region of interest" description="Disordered" evidence="1">
    <location>
        <begin position="775"/>
        <end position="811"/>
    </location>
</feature>
<dbReference type="Proteomes" id="UP000521943">
    <property type="component" value="Unassembled WGS sequence"/>
</dbReference>
<dbReference type="EMBL" id="JACGCI010000225">
    <property type="protein sequence ID" value="KAF6741667.1"/>
    <property type="molecule type" value="Genomic_DNA"/>
</dbReference>
<organism evidence="2 3">
    <name type="scientific">Ephemerocybe angulata</name>
    <dbReference type="NCBI Taxonomy" id="980116"/>
    <lineage>
        <taxon>Eukaryota</taxon>
        <taxon>Fungi</taxon>
        <taxon>Dikarya</taxon>
        <taxon>Basidiomycota</taxon>
        <taxon>Agaricomycotina</taxon>
        <taxon>Agaricomycetes</taxon>
        <taxon>Agaricomycetidae</taxon>
        <taxon>Agaricales</taxon>
        <taxon>Agaricineae</taxon>
        <taxon>Psathyrellaceae</taxon>
        <taxon>Ephemerocybe</taxon>
    </lineage>
</organism>
<comment type="caution">
    <text evidence="2">The sequence shown here is derived from an EMBL/GenBank/DDBJ whole genome shotgun (WGS) entry which is preliminary data.</text>
</comment>
<feature type="region of interest" description="Disordered" evidence="1">
    <location>
        <begin position="314"/>
        <end position="344"/>
    </location>
</feature>
<accession>A0A8H6H8V6</accession>
<evidence type="ECO:0000313" key="3">
    <source>
        <dbReference type="Proteomes" id="UP000521943"/>
    </source>
</evidence>
<name>A0A8H6H8V6_9AGAR</name>
<dbReference type="OrthoDB" id="3252634at2759"/>
<dbReference type="AlphaFoldDB" id="A0A8H6H8V6"/>
<evidence type="ECO:0008006" key="4">
    <source>
        <dbReference type="Google" id="ProtNLM"/>
    </source>
</evidence>
<evidence type="ECO:0000256" key="1">
    <source>
        <dbReference type="SAM" id="MobiDB-lite"/>
    </source>
</evidence>
<gene>
    <name evidence="2" type="ORF">DFP72DRAFT_861731</name>
</gene>
<reference evidence="2 3" key="1">
    <citation type="submission" date="2020-07" db="EMBL/GenBank/DDBJ databases">
        <title>Comparative genomics of pyrophilous fungi reveals a link between fire events and developmental genes.</title>
        <authorList>
            <consortium name="DOE Joint Genome Institute"/>
            <person name="Steindorff A.S."/>
            <person name="Carver A."/>
            <person name="Calhoun S."/>
            <person name="Stillman K."/>
            <person name="Liu H."/>
            <person name="Lipzen A."/>
            <person name="Pangilinan J."/>
            <person name="Labutti K."/>
            <person name="Bruns T.D."/>
            <person name="Grigoriev I.V."/>
        </authorList>
    </citation>
    <scope>NUCLEOTIDE SEQUENCE [LARGE SCALE GENOMIC DNA]</scope>
    <source>
        <strain evidence="2 3">CBS 144469</strain>
    </source>
</reference>
<keyword evidence="3" id="KW-1185">Reference proteome</keyword>
<feature type="compositionally biased region" description="Basic and acidic residues" evidence="1">
    <location>
        <begin position="314"/>
        <end position="327"/>
    </location>
</feature>
<evidence type="ECO:0000313" key="2">
    <source>
        <dbReference type="EMBL" id="KAF6741667.1"/>
    </source>
</evidence>
<protein>
    <recommendedName>
        <fullName evidence="4">CCHC-type domain-containing protein</fullName>
    </recommendedName>
</protein>
<sequence length="1145" mass="126714">MTVAEIHRKSSVWPPFNTRHRPPRLDSSLLGLYRRIHQRQRGSRAGAYSNVLMTINATLFGSQLTEIPVILGTYPGGLHDLCDPDVEQSTQVNEAGSSPRDRCRDAADSGDRIGASLTIWRPTDRAVRRLIGWSGPSIHTAQTFQAVREHAGERVYAPVLSLVSVSSRLSFVRSGVSWSLARSTARTLREEVYLASSSPLGAVPAPTWPRISPLVLLPRRHRLPRNRNAESVRRLSTLTSNSKRPTALSTSLLTRVRNTPRTHVSVPPSWGDINRLRFTPPPVNDDDESVKPLSPPFDFNKYYREFQERKQLAEKKMARHGEGETREPSPLPSQYATLPGKNERRAPRWDAIPRTLGEFLDEYEELCTECGASEPQMVESVFRYAPNSDIRSMWKALSMDTTIDGSWRAFRKLIVDNTPGAGDDRRHTKSELDLLVAKFSARPMRTHGEFNEYWQRFYPIATYLHKAGRLSNEDRSRRFLQGLPLNLQRRVRAQLRNEYPKHHPEDLFTVKEIYDAINFVLTGIDAIDNDLDDYPASAAVHASDDDLAPVREAPRVTFDLSKPAVPGDISQLIDMFQNVMKSVTNMIQTFNANVSTGARYPRSPATGTNTIHRPPGCIFCSDLNHYARDCQSLAEYIFKGFCHRNAEFKICLPDGSMVLSRTAPGKNIKERIDNWRRARNPQKPPIISENLVNVDVEYPIMFDDPDSYSVASTMIKEVASVDVEVSSSGGAMDDEVAEVATIAARIAGLEDTGVDDIPILEAMLNEGQQRLQAMKDRRQTRSTTRAVKSAPESAIKRGVPPGGNATKKMGPGGTNISTLAVQKTNDASATTNTASIPPPAAPEAPKSTFAPVLNPASFPATQTNSNTPQYRFVTPIESERTTIEIAKRALEAQVTLTTGELLAIGPDVRKFVKDKITTRRFPTSTLLNESYTSTTDILAVHRLSPAECFNLDVLPMVPGTDVVVAKPVGCLRTDSEVSIDGHIKFDATIDDGSYTIAMSCDVWEENVHGTVGGIGEKAGTILSDSRRKARGLFIPRIAQFGAQPPTFLAFFLFLIFCSRSAVALTYGQHERSPGGVGMLPILETESAHHSLFGARRIAPGERFASEPAPCPPRDCDDKGWSGPSIHTAQTFQAVREHAGERDLVP</sequence>
<proteinExistence type="predicted"/>